<dbReference type="GO" id="GO:0009435">
    <property type="term" value="P:NAD+ biosynthetic process"/>
    <property type="evidence" value="ECO:0007669"/>
    <property type="project" value="UniProtKB-UniPathway"/>
</dbReference>
<evidence type="ECO:0000259" key="13">
    <source>
        <dbReference type="Pfam" id="PF01729"/>
    </source>
</evidence>
<evidence type="ECO:0000256" key="1">
    <source>
        <dbReference type="ARBA" id="ARBA00003237"/>
    </source>
</evidence>
<protein>
    <recommendedName>
        <fullName evidence="11">Probable nicotinate-nucleotide pyrophosphorylase [carboxylating]</fullName>
        <ecNumber evidence="5">2.4.2.19</ecNumber>
    </recommendedName>
    <alternativeName>
        <fullName evidence="9">Quinolinate phosphoribosyltransferase [decarboxylating]</fullName>
    </alternativeName>
</protein>
<dbReference type="InterPro" id="IPR013785">
    <property type="entry name" value="Aldolase_TIM"/>
</dbReference>
<comment type="function">
    <text evidence="1">Involved in the catabolism of quinolinic acid (QA).</text>
</comment>
<dbReference type="PIRSF" id="PIRSF006250">
    <property type="entry name" value="NadC_ModD"/>
    <property type="match status" value="1"/>
</dbReference>
<evidence type="ECO:0000256" key="5">
    <source>
        <dbReference type="ARBA" id="ARBA00011944"/>
    </source>
</evidence>
<dbReference type="NCBIfam" id="TIGR00078">
    <property type="entry name" value="nadC"/>
    <property type="match status" value="1"/>
</dbReference>
<evidence type="ECO:0000256" key="7">
    <source>
        <dbReference type="ARBA" id="ARBA00022676"/>
    </source>
</evidence>
<comment type="catalytic activity">
    <reaction evidence="10">
        <text>nicotinate beta-D-ribonucleotide + CO2 + diphosphate = quinolinate + 5-phospho-alpha-D-ribose 1-diphosphate + 2 H(+)</text>
        <dbReference type="Rhea" id="RHEA:12733"/>
        <dbReference type="ChEBI" id="CHEBI:15378"/>
        <dbReference type="ChEBI" id="CHEBI:16526"/>
        <dbReference type="ChEBI" id="CHEBI:29959"/>
        <dbReference type="ChEBI" id="CHEBI:33019"/>
        <dbReference type="ChEBI" id="CHEBI:57502"/>
        <dbReference type="ChEBI" id="CHEBI:58017"/>
        <dbReference type="EC" id="2.4.2.19"/>
    </reaction>
</comment>
<accession>A0A1G8AYI4</accession>
<dbReference type="InterPro" id="IPR027277">
    <property type="entry name" value="NadC/ModD"/>
</dbReference>
<keyword evidence="16" id="KW-1185">Reference proteome</keyword>
<evidence type="ECO:0000256" key="11">
    <source>
        <dbReference type="ARBA" id="ARBA00069173"/>
    </source>
</evidence>
<dbReference type="AlphaFoldDB" id="A0A1G8AYI4"/>
<evidence type="ECO:0000259" key="14">
    <source>
        <dbReference type="Pfam" id="PF02749"/>
    </source>
</evidence>
<dbReference type="InterPro" id="IPR022412">
    <property type="entry name" value="Quinolinate_PRibosylTrfase_N"/>
</dbReference>
<evidence type="ECO:0000256" key="6">
    <source>
        <dbReference type="ARBA" id="ARBA00022642"/>
    </source>
</evidence>
<evidence type="ECO:0000256" key="2">
    <source>
        <dbReference type="ARBA" id="ARBA00004893"/>
    </source>
</evidence>
<comment type="subunit">
    <text evidence="4">Hexamer formed by 3 homodimers.</text>
</comment>
<keyword evidence="7 12" id="KW-0328">Glycosyltransferase</keyword>
<keyword evidence="8 12" id="KW-0808">Transferase</keyword>
<sequence>MNTIQLKQMLERFFMEDIGTGDVTTKAIFSEEDTAKGQLIAKADGVFAGVDVLKEGFSLLDQRIETLVYKRDGETVNAGEVVAGIQGPTTAILSGERVLLNIVQRMSGIATMTKRAVTTLADESIRVCDTRKTMPGLRMLDKYAVACGGGSNHRFGLYDAAMIKDNHIAAAGSLEKAVAKVKNYGGHMIKVEVETTNEREVKEAVAANADVIMFDNCTPSQVRVLQALVPSSIVTEASGGIMIEDVAGYQGTGVDYLSLGCLTHSVTALDLSFLIQS</sequence>
<keyword evidence="6" id="KW-0662">Pyridine nucleotide biosynthesis</keyword>
<dbReference type="Proteomes" id="UP000199163">
    <property type="component" value="Unassembled WGS sequence"/>
</dbReference>
<dbReference type="OrthoDB" id="9782546at2"/>
<dbReference type="RefSeq" id="WP_091271652.1">
    <property type="nucleotide sequence ID" value="NZ_FNDK01000003.1"/>
</dbReference>
<dbReference type="InterPro" id="IPR002638">
    <property type="entry name" value="Quinolinate_PRibosylTrfase_C"/>
</dbReference>
<feature type="domain" description="Quinolinate phosphoribosyl transferase C-terminal" evidence="13">
    <location>
        <begin position="109"/>
        <end position="272"/>
    </location>
</feature>
<dbReference type="Gene3D" id="3.20.20.70">
    <property type="entry name" value="Aldolase class I"/>
    <property type="match status" value="1"/>
</dbReference>
<dbReference type="PANTHER" id="PTHR32179">
    <property type="entry name" value="NICOTINATE-NUCLEOTIDE PYROPHOSPHORYLASE [CARBOXYLATING]"/>
    <property type="match status" value="1"/>
</dbReference>
<evidence type="ECO:0000313" key="15">
    <source>
        <dbReference type="EMBL" id="SDH25914.1"/>
    </source>
</evidence>
<dbReference type="EMBL" id="FNDK01000003">
    <property type="protein sequence ID" value="SDH25914.1"/>
    <property type="molecule type" value="Genomic_DNA"/>
</dbReference>
<dbReference type="FunFam" id="3.90.1170.20:FF:000001">
    <property type="entry name" value="Nicotinate-nucleotide diphosphorylase (Carboxylating)"/>
    <property type="match status" value="1"/>
</dbReference>
<organism evidence="15 16">
    <name type="scientific">Alteribacillus persepolensis</name>
    <dbReference type="NCBI Taxonomy" id="568899"/>
    <lineage>
        <taxon>Bacteria</taxon>
        <taxon>Bacillati</taxon>
        <taxon>Bacillota</taxon>
        <taxon>Bacilli</taxon>
        <taxon>Bacillales</taxon>
        <taxon>Bacillaceae</taxon>
        <taxon>Alteribacillus</taxon>
    </lineage>
</organism>
<dbReference type="PANTHER" id="PTHR32179:SF3">
    <property type="entry name" value="NICOTINATE-NUCLEOTIDE PYROPHOSPHORYLASE [CARBOXYLATING]"/>
    <property type="match status" value="1"/>
</dbReference>
<evidence type="ECO:0000256" key="4">
    <source>
        <dbReference type="ARBA" id="ARBA00011218"/>
    </source>
</evidence>
<dbReference type="Gene3D" id="3.90.1170.20">
    <property type="entry name" value="Quinolinate phosphoribosyl transferase, N-terminal domain"/>
    <property type="match status" value="1"/>
</dbReference>
<evidence type="ECO:0000256" key="10">
    <source>
        <dbReference type="ARBA" id="ARBA00047445"/>
    </source>
</evidence>
<dbReference type="UniPathway" id="UPA00253">
    <property type="reaction ID" value="UER00331"/>
</dbReference>
<gene>
    <name evidence="15" type="ORF">SAMN05192534_10368</name>
</gene>
<evidence type="ECO:0000256" key="12">
    <source>
        <dbReference type="PIRNR" id="PIRNR006250"/>
    </source>
</evidence>
<dbReference type="STRING" id="568899.SAMN05192534_10368"/>
<dbReference type="Pfam" id="PF02749">
    <property type="entry name" value="QRPTase_N"/>
    <property type="match status" value="1"/>
</dbReference>
<name>A0A1G8AYI4_9BACI</name>
<dbReference type="EC" id="2.4.2.19" evidence="5"/>
<dbReference type="GO" id="GO:0034213">
    <property type="term" value="P:quinolinate catabolic process"/>
    <property type="evidence" value="ECO:0007669"/>
    <property type="project" value="TreeGrafter"/>
</dbReference>
<dbReference type="GO" id="GO:0004514">
    <property type="term" value="F:nicotinate-nucleotide diphosphorylase (carboxylating) activity"/>
    <property type="evidence" value="ECO:0007669"/>
    <property type="project" value="UniProtKB-EC"/>
</dbReference>
<evidence type="ECO:0000256" key="9">
    <source>
        <dbReference type="ARBA" id="ARBA00033102"/>
    </source>
</evidence>
<comment type="pathway">
    <text evidence="2">Cofactor biosynthesis; NAD(+) biosynthesis; nicotinate D-ribonucleotide from quinolinate: step 1/1.</text>
</comment>
<dbReference type="CDD" id="cd01572">
    <property type="entry name" value="QPRTase"/>
    <property type="match status" value="1"/>
</dbReference>
<feature type="domain" description="Quinolinate phosphoribosyl transferase N-terminal" evidence="14">
    <location>
        <begin position="22"/>
        <end position="107"/>
    </location>
</feature>
<dbReference type="InterPro" id="IPR036068">
    <property type="entry name" value="Nicotinate_pribotase-like_C"/>
</dbReference>
<dbReference type="SUPFAM" id="SSF51690">
    <property type="entry name" value="Nicotinate/Quinolinate PRTase C-terminal domain-like"/>
    <property type="match status" value="1"/>
</dbReference>
<dbReference type="InterPro" id="IPR004393">
    <property type="entry name" value="NadC"/>
</dbReference>
<evidence type="ECO:0000256" key="3">
    <source>
        <dbReference type="ARBA" id="ARBA00009400"/>
    </source>
</evidence>
<dbReference type="Pfam" id="PF01729">
    <property type="entry name" value="QRPTase_C"/>
    <property type="match status" value="1"/>
</dbReference>
<proteinExistence type="inferred from homology"/>
<dbReference type="InterPro" id="IPR037128">
    <property type="entry name" value="Quinolinate_PRibosylTase_N_sf"/>
</dbReference>
<comment type="similarity">
    <text evidence="3 12">Belongs to the NadC/ModD family.</text>
</comment>
<reference evidence="15 16" key="1">
    <citation type="submission" date="2016-10" db="EMBL/GenBank/DDBJ databases">
        <authorList>
            <person name="de Groot N.N."/>
        </authorList>
    </citation>
    <scope>NUCLEOTIDE SEQUENCE [LARGE SCALE GENOMIC DNA]</scope>
    <source>
        <strain evidence="15 16">DSM 21632</strain>
    </source>
</reference>
<dbReference type="GO" id="GO:0005737">
    <property type="term" value="C:cytoplasm"/>
    <property type="evidence" value="ECO:0007669"/>
    <property type="project" value="TreeGrafter"/>
</dbReference>
<evidence type="ECO:0000313" key="16">
    <source>
        <dbReference type="Proteomes" id="UP000199163"/>
    </source>
</evidence>
<dbReference type="SUPFAM" id="SSF54675">
    <property type="entry name" value="Nicotinate/Quinolinate PRTase N-terminal domain-like"/>
    <property type="match status" value="1"/>
</dbReference>
<evidence type="ECO:0000256" key="8">
    <source>
        <dbReference type="ARBA" id="ARBA00022679"/>
    </source>
</evidence>
<dbReference type="FunFam" id="3.20.20.70:FF:000030">
    <property type="entry name" value="Nicotinate-nucleotide pyrophosphorylase, carboxylating"/>
    <property type="match status" value="1"/>
</dbReference>